<dbReference type="Proteomes" id="UP000654670">
    <property type="component" value="Unassembled WGS sequence"/>
</dbReference>
<comment type="caution">
    <text evidence="7">The sequence shown here is derived from an EMBL/GenBank/DDBJ whole genome shotgun (WGS) entry which is preliminary data.</text>
</comment>
<feature type="domain" description="Glutathionylspermidine synthase pre-ATP-grasp-like" evidence="6">
    <location>
        <begin position="19"/>
        <end position="416"/>
    </location>
</feature>
<gene>
    <name evidence="7" type="primary">gspS</name>
    <name evidence="7" type="ORF">GCM10007968_09560</name>
</gene>
<proteinExistence type="predicted"/>
<dbReference type="InterPro" id="IPR005494">
    <property type="entry name" value="GSPS_pre-ATP-grasp-like_dom"/>
</dbReference>
<evidence type="ECO:0000256" key="5">
    <source>
        <dbReference type="ARBA" id="ARBA00022842"/>
    </source>
</evidence>
<name>A0A917S145_9BACL</name>
<evidence type="ECO:0000259" key="6">
    <source>
        <dbReference type="Pfam" id="PF03738"/>
    </source>
</evidence>
<accession>A0A917S145</accession>
<dbReference type="GO" id="GO:0005524">
    <property type="term" value="F:ATP binding"/>
    <property type="evidence" value="ECO:0007669"/>
    <property type="project" value="UniProtKB-KW"/>
</dbReference>
<dbReference type="GO" id="GO:0016874">
    <property type="term" value="F:ligase activity"/>
    <property type="evidence" value="ECO:0007669"/>
    <property type="project" value="UniProtKB-KW"/>
</dbReference>
<sequence>MTTESDKYLGEWYKLHYRMARMGFSWGMVPEKDCFKQYMTTSIVRLNRKQWKAINRATVRTGHLFNKFYHHICKHRKLIGLLGMPAVLSRACAQSADPGYFSLITRFDFIVNDQQIKLCEANTATPQGLPESHIANNILCEHYGFTSPNQIKEHLELMWSDYLSEHQGISDSEPLYCTTYKWFSEDYNTATFIGGCCRDGREIRFIPLEKIRVGETGVYDEDKNPIHLLYMLYPLEFLPFDKDSHGKEIGILLLDHIANNRIHLINPLSATIMQSKMILAMIWRLHETHSDVFTAQEHEDIDRYFLPAYAFDSRKSISDYQKKMGSTVVLKPVFGREGKGVKIISDKVEEYPVKADKWYINQPCIIQQFQELPSHQVKTWGGTVNGKVMYGSYLLGGRPSGLYLRADQRITGEDCLLLGVTLD</sequence>
<keyword evidence="5" id="KW-0460">Magnesium</keyword>
<evidence type="ECO:0000313" key="8">
    <source>
        <dbReference type="Proteomes" id="UP000654670"/>
    </source>
</evidence>
<keyword evidence="1" id="KW-0436">Ligase</keyword>
<dbReference type="SUPFAM" id="SSF52440">
    <property type="entry name" value="PreATP-grasp domain"/>
    <property type="match status" value="1"/>
</dbReference>
<keyword evidence="4" id="KW-0067">ATP-binding</keyword>
<dbReference type="RefSeq" id="WP_188801942.1">
    <property type="nucleotide sequence ID" value="NZ_BMOK01000003.1"/>
</dbReference>
<organism evidence="7 8">
    <name type="scientific">Sporolactobacillus putidus</name>
    <dbReference type="NCBI Taxonomy" id="492735"/>
    <lineage>
        <taxon>Bacteria</taxon>
        <taxon>Bacillati</taxon>
        <taxon>Bacillota</taxon>
        <taxon>Bacilli</taxon>
        <taxon>Bacillales</taxon>
        <taxon>Sporolactobacillaceae</taxon>
        <taxon>Sporolactobacillus</taxon>
    </lineage>
</organism>
<reference evidence="7" key="1">
    <citation type="journal article" date="2014" name="Int. J. Syst. Evol. Microbiol.">
        <title>Complete genome sequence of Corynebacterium casei LMG S-19264T (=DSM 44701T), isolated from a smear-ripened cheese.</title>
        <authorList>
            <consortium name="US DOE Joint Genome Institute (JGI-PGF)"/>
            <person name="Walter F."/>
            <person name="Albersmeier A."/>
            <person name="Kalinowski J."/>
            <person name="Ruckert C."/>
        </authorList>
    </citation>
    <scope>NUCLEOTIDE SEQUENCE</scope>
    <source>
        <strain evidence="7">JCM 15325</strain>
    </source>
</reference>
<dbReference type="GO" id="GO:0046872">
    <property type="term" value="F:metal ion binding"/>
    <property type="evidence" value="ECO:0007669"/>
    <property type="project" value="UniProtKB-KW"/>
</dbReference>
<evidence type="ECO:0000256" key="3">
    <source>
        <dbReference type="ARBA" id="ARBA00022741"/>
    </source>
</evidence>
<dbReference type="Gene3D" id="3.30.1490.330">
    <property type="match status" value="1"/>
</dbReference>
<dbReference type="Pfam" id="PF03738">
    <property type="entry name" value="GSP_synth"/>
    <property type="match status" value="1"/>
</dbReference>
<evidence type="ECO:0000256" key="1">
    <source>
        <dbReference type="ARBA" id="ARBA00022598"/>
    </source>
</evidence>
<evidence type="ECO:0000256" key="4">
    <source>
        <dbReference type="ARBA" id="ARBA00022840"/>
    </source>
</evidence>
<evidence type="ECO:0000313" key="7">
    <source>
        <dbReference type="EMBL" id="GGL47549.1"/>
    </source>
</evidence>
<dbReference type="InterPro" id="IPR016185">
    <property type="entry name" value="PreATP-grasp_dom_sf"/>
</dbReference>
<dbReference type="EMBL" id="BMOK01000003">
    <property type="protein sequence ID" value="GGL47549.1"/>
    <property type="molecule type" value="Genomic_DNA"/>
</dbReference>
<keyword evidence="2" id="KW-0479">Metal-binding</keyword>
<dbReference type="SUPFAM" id="SSF56059">
    <property type="entry name" value="Glutathione synthetase ATP-binding domain-like"/>
    <property type="match status" value="1"/>
</dbReference>
<evidence type="ECO:0000256" key="2">
    <source>
        <dbReference type="ARBA" id="ARBA00022723"/>
    </source>
</evidence>
<keyword evidence="8" id="KW-1185">Reference proteome</keyword>
<dbReference type="AlphaFoldDB" id="A0A917S145"/>
<reference evidence="7" key="2">
    <citation type="submission" date="2020-09" db="EMBL/GenBank/DDBJ databases">
        <authorList>
            <person name="Sun Q."/>
            <person name="Ohkuma M."/>
        </authorList>
    </citation>
    <scope>NUCLEOTIDE SEQUENCE</scope>
    <source>
        <strain evidence="7">JCM 15325</strain>
    </source>
</reference>
<keyword evidence="3" id="KW-0547">Nucleotide-binding</keyword>
<protein>
    <submittedName>
        <fullName evidence="7">Glutathionylspermidine synthase</fullName>
    </submittedName>
</protein>